<feature type="transmembrane region" description="Helical" evidence="2">
    <location>
        <begin position="306"/>
        <end position="324"/>
    </location>
</feature>
<feature type="transmembrane region" description="Helical" evidence="2">
    <location>
        <begin position="336"/>
        <end position="359"/>
    </location>
</feature>
<keyword evidence="2" id="KW-0472">Membrane</keyword>
<sequence>MQIIPGKWKIPHAARKPLVFFLVLLFLSIQFRFLFSDSVPDSVSLQNQYLIAQDYQILFKNFLSSGYDRSLQGGSPTFYFQSPFFFFLVSFLHTFFLFFLPFGVSFNLGILLTLFLFSYAFLKLGFLFLTETNLSPGNALLAMTGLMFYFLYPGDRVVGAGVVGVFQNSISSVLGLGFAILAIYYLEKFRYTGKVSSFAKNLITGSLVFYTHYEMSLFYVISLGIYFLFYKDEFGFLEILLIFLLPILVALPVLWNYFAYVPFQQNPPVSFPINGLLSLLGEEFSNSVSRPEKILEVFKQILIDQYWIHLLFPILFVIGIRLLFIRKLLPPISRFLIFGTLLFYWMATDSSLSLILPWLHVKWYTALNVSLVFLTFAALVTARFFLKNLPPGRWKLWTGLVLFILGMYRFIVTIPGPSTGIESLSKTPSSIWTQREEWNRILKEIPYSSLVASEEIAGGGSSLDSRWASVLVRQSVRRNIVLQNRFENSLPSSPEEIIQLFPSQGPKSSLVTFGKRANLRPVQERDKLSDLFLRLLRERGVTHLFLKSEALNQFTLNLPDSFRQIAKKGEWILWELNSAKPPLELLSVKPWALLTDEAGQERRTSIRSEDLSEFALQSLFALSISLVPITSEEYKTNENSFSGAFSFSNLKAELQKLISAREEENSKKKQRKGNSDPVQNENTTGTEIHPFSWDDSRIVWELPRLSKEGECFPVLVRSGFFPLWKSENGETIYRTLEGQFYFCSKHKENKFVFYDIRSYLITFLQLLLPILFFGATFLNRRKLSN</sequence>
<comment type="caution">
    <text evidence="3">The sequence shown here is derived from an EMBL/GenBank/DDBJ whole genome shotgun (WGS) entry which is preliminary data.</text>
</comment>
<evidence type="ECO:0000256" key="2">
    <source>
        <dbReference type="SAM" id="Phobius"/>
    </source>
</evidence>
<keyword evidence="5" id="KW-1185">Reference proteome</keyword>
<feature type="transmembrane region" description="Helical" evidence="2">
    <location>
        <begin position="236"/>
        <end position="258"/>
    </location>
</feature>
<evidence type="ECO:0000313" key="5">
    <source>
        <dbReference type="Proteomes" id="UP000232149"/>
    </source>
</evidence>
<feature type="transmembrane region" description="Helical" evidence="2">
    <location>
        <begin position="206"/>
        <end position="229"/>
    </location>
</feature>
<feature type="transmembrane region" description="Helical" evidence="2">
    <location>
        <begin position="164"/>
        <end position="186"/>
    </location>
</feature>
<protein>
    <recommendedName>
        <fullName evidence="7">Membrane protein 6-pyruvoyl-tetrahydropterin synthase-related domain-containing protein</fullName>
    </recommendedName>
</protein>
<keyword evidence="2" id="KW-1133">Transmembrane helix</keyword>
<keyword evidence="2" id="KW-0812">Transmembrane</keyword>
<feature type="compositionally biased region" description="Polar residues" evidence="1">
    <location>
        <begin position="676"/>
        <end position="686"/>
    </location>
</feature>
<feature type="transmembrane region" description="Helical" evidence="2">
    <location>
        <begin position="78"/>
        <end position="99"/>
    </location>
</feature>
<dbReference type="Proteomes" id="UP000232188">
    <property type="component" value="Unassembled WGS sequence"/>
</dbReference>
<evidence type="ECO:0000313" key="6">
    <source>
        <dbReference type="Proteomes" id="UP000232188"/>
    </source>
</evidence>
<evidence type="ECO:0000256" key="1">
    <source>
        <dbReference type="SAM" id="MobiDB-lite"/>
    </source>
</evidence>
<proteinExistence type="predicted"/>
<accession>A0A2M9YPM4</accession>
<feature type="region of interest" description="Disordered" evidence="1">
    <location>
        <begin position="662"/>
        <end position="689"/>
    </location>
</feature>
<feature type="transmembrane region" description="Helical" evidence="2">
    <location>
        <begin position="365"/>
        <end position="385"/>
    </location>
</feature>
<feature type="transmembrane region" description="Helical" evidence="2">
    <location>
        <begin position="134"/>
        <end position="152"/>
    </location>
</feature>
<feature type="transmembrane region" description="Helical" evidence="2">
    <location>
        <begin position="759"/>
        <end position="778"/>
    </location>
</feature>
<organism evidence="3 6">
    <name type="scientific">Leptospira adleri</name>
    <dbReference type="NCBI Taxonomy" id="2023186"/>
    <lineage>
        <taxon>Bacteria</taxon>
        <taxon>Pseudomonadati</taxon>
        <taxon>Spirochaetota</taxon>
        <taxon>Spirochaetia</taxon>
        <taxon>Leptospirales</taxon>
        <taxon>Leptospiraceae</taxon>
        <taxon>Leptospira</taxon>
    </lineage>
</organism>
<dbReference type="AlphaFoldDB" id="A0A2M9YPM4"/>
<dbReference type="Proteomes" id="UP000232149">
    <property type="component" value="Unassembled WGS sequence"/>
</dbReference>
<feature type="transmembrane region" description="Helical" evidence="2">
    <location>
        <begin position="397"/>
        <end position="416"/>
    </location>
</feature>
<name>A0A2M9YPM4_9LEPT</name>
<evidence type="ECO:0008006" key="7">
    <source>
        <dbReference type="Google" id="ProtNLM"/>
    </source>
</evidence>
<dbReference type="RefSeq" id="WP_100785580.1">
    <property type="nucleotide sequence ID" value="NZ_NPDU01000019.1"/>
</dbReference>
<feature type="transmembrane region" description="Helical" evidence="2">
    <location>
        <begin position="106"/>
        <end position="128"/>
    </location>
</feature>
<evidence type="ECO:0000313" key="4">
    <source>
        <dbReference type="EMBL" id="PJZ62259.1"/>
    </source>
</evidence>
<evidence type="ECO:0000313" key="3">
    <source>
        <dbReference type="EMBL" id="PJZ53488.1"/>
    </source>
</evidence>
<gene>
    <name evidence="4" type="ORF">CH376_09315</name>
    <name evidence="3" type="ORF">CH380_09915</name>
</gene>
<reference evidence="5 6" key="1">
    <citation type="submission" date="2017-07" db="EMBL/GenBank/DDBJ databases">
        <title>Leptospira spp. isolated from tropical soils.</title>
        <authorList>
            <person name="Thibeaux R."/>
            <person name="Iraola G."/>
            <person name="Ferres I."/>
            <person name="Bierque E."/>
            <person name="Girault D."/>
            <person name="Soupe-Gilbert M.-E."/>
            <person name="Picardeau M."/>
            <person name="Goarant C."/>
        </authorList>
    </citation>
    <scope>NUCLEOTIDE SEQUENCE [LARGE SCALE GENOMIC DNA]</scope>
    <source>
        <strain evidence="3 6">FH2-B-C1</strain>
        <strain evidence="4 5">FH2-B-D1</strain>
    </source>
</reference>
<dbReference type="EMBL" id="NPDU01000019">
    <property type="protein sequence ID" value="PJZ62259.1"/>
    <property type="molecule type" value="Genomic_DNA"/>
</dbReference>
<dbReference type="EMBL" id="NPDV01000007">
    <property type="protein sequence ID" value="PJZ53488.1"/>
    <property type="molecule type" value="Genomic_DNA"/>
</dbReference>